<feature type="transmembrane region" description="Helical" evidence="1">
    <location>
        <begin position="89"/>
        <end position="112"/>
    </location>
</feature>
<organism evidence="2 3">
    <name type="scientific">Gnomoniopsis smithogilvyi</name>
    <dbReference type="NCBI Taxonomy" id="1191159"/>
    <lineage>
        <taxon>Eukaryota</taxon>
        <taxon>Fungi</taxon>
        <taxon>Dikarya</taxon>
        <taxon>Ascomycota</taxon>
        <taxon>Pezizomycotina</taxon>
        <taxon>Sordariomycetes</taxon>
        <taxon>Sordariomycetidae</taxon>
        <taxon>Diaporthales</taxon>
        <taxon>Gnomoniaceae</taxon>
        <taxon>Gnomoniopsis</taxon>
    </lineage>
</organism>
<dbReference type="Proteomes" id="UP001140453">
    <property type="component" value="Unassembled WGS sequence"/>
</dbReference>
<keyword evidence="3" id="KW-1185">Reference proteome</keyword>
<gene>
    <name evidence="2" type="ORF">N0V93_005544</name>
</gene>
<feature type="transmembrane region" description="Helical" evidence="1">
    <location>
        <begin position="124"/>
        <end position="150"/>
    </location>
</feature>
<keyword evidence="1" id="KW-1133">Transmembrane helix</keyword>
<keyword evidence="1" id="KW-0812">Transmembrane</keyword>
<evidence type="ECO:0000256" key="1">
    <source>
        <dbReference type="SAM" id="Phobius"/>
    </source>
</evidence>
<accession>A0A9W9CY54</accession>
<comment type="caution">
    <text evidence="2">The sequence shown here is derived from an EMBL/GenBank/DDBJ whole genome shotgun (WGS) entry which is preliminary data.</text>
</comment>
<dbReference type="EMBL" id="JAPEVB010000003">
    <property type="protein sequence ID" value="KAJ4391924.1"/>
    <property type="molecule type" value="Genomic_DNA"/>
</dbReference>
<dbReference type="OrthoDB" id="3890746at2759"/>
<feature type="transmembrane region" description="Helical" evidence="1">
    <location>
        <begin position="185"/>
        <end position="207"/>
    </location>
</feature>
<sequence>MATSSLKNSPLIKQDVASSHFEIDISDEYLRRQAKTVNMIDAARIGCTTLALLVGLTILGLSGNAIYVYNSTRLQDAGWLSIWPASFDLRPTVALVAGSSIVTVANIAGLLCSKVPHIRNNTPFHTPVMFAAPFLGFVSALVAIILFYAINASTTTDTLLSWTCRWQSVSMTAEPHFGTLCHSNWASVVMAVVLVPVEAIALCIAAWQLKTEKHVAKYASARKGSPSPGA</sequence>
<feature type="transmembrane region" description="Helical" evidence="1">
    <location>
        <begin position="45"/>
        <end position="69"/>
    </location>
</feature>
<name>A0A9W9CY54_9PEZI</name>
<reference evidence="2" key="1">
    <citation type="submission" date="2022-10" db="EMBL/GenBank/DDBJ databases">
        <title>Tapping the CABI collections for fungal endophytes: first genome assemblies for Collariella, Neodidymelliopsis, Ascochyta clinopodiicola, Didymella pomorum, Didymosphaeria variabile, Neocosmospora piperis and Neocucurbitaria cava.</title>
        <authorList>
            <person name="Hill R."/>
        </authorList>
    </citation>
    <scope>NUCLEOTIDE SEQUENCE</scope>
    <source>
        <strain evidence="2">IMI 355082</strain>
    </source>
</reference>
<proteinExistence type="predicted"/>
<keyword evidence="1" id="KW-0472">Membrane</keyword>
<protein>
    <submittedName>
        <fullName evidence="2">Uncharacterized protein</fullName>
    </submittedName>
</protein>
<dbReference type="AlphaFoldDB" id="A0A9W9CY54"/>
<evidence type="ECO:0000313" key="3">
    <source>
        <dbReference type="Proteomes" id="UP001140453"/>
    </source>
</evidence>
<evidence type="ECO:0000313" key="2">
    <source>
        <dbReference type="EMBL" id="KAJ4391924.1"/>
    </source>
</evidence>